<keyword evidence="3" id="KW-0507">mRNA processing</keyword>
<evidence type="ECO:0000256" key="7">
    <source>
        <dbReference type="ARBA" id="ARBA00022816"/>
    </source>
</evidence>
<dbReference type="OMA" id="PESHTMA"/>
<keyword evidence="16" id="KW-1185">Reference proteome</keyword>
<evidence type="ECO:0000313" key="15">
    <source>
        <dbReference type="EMBL" id="EFE31412.1"/>
    </source>
</evidence>
<organism evidence="15 16">
    <name type="scientific">Arthroderma benhamiae (strain ATCC MYA-4681 / CBS 112371)</name>
    <name type="common">Trichophyton mentagrophytes</name>
    <dbReference type="NCBI Taxonomy" id="663331"/>
    <lineage>
        <taxon>Eukaryota</taxon>
        <taxon>Fungi</taxon>
        <taxon>Dikarya</taxon>
        <taxon>Ascomycota</taxon>
        <taxon>Pezizomycotina</taxon>
        <taxon>Eurotiomycetes</taxon>
        <taxon>Eurotiomycetidae</taxon>
        <taxon>Onygenales</taxon>
        <taxon>Arthrodermataceae</taxon>
        <taxon>Trichophyton</taxon>
    </lineage>
</organism>
<dbReference type="PANTHER" id="PTHR47958">
    <property type="entry name" value="ATP-DEPENDENT RNA HELICASE DBP3"/>
    <property type="match status" value="1"/>
</dbReference>
<evidence type="ECO:0000256" key="3">
    <source>
        <dbReference type="ARBA" id="ARBA00022664"/>
    </source>
</evidence>
<dbReference type="GO" id="GO:0003724">
    <property type="term" value="F:RNA helicase activity"/>
    <property type="evidence" value="ECO:0007669"/>
    <property type="project" value="UniProtKB-EC"/>
</dbReference>
<comment type="caution">
    <text evidence="15">The sequence shown here is derived from an EMBL/GenBank/DDBJ whole genome shotgun (WGS) entry which is preliminary data.</text>
</comment>
<evidence type="ECO:0000256" key="12">
    <source>
        <dbReference type="ARBA" id="ARBA00047984"/>
    </source>
</evidence>
<dbReference type="InterPro" id="IPR001650">
    <property type="entry name" value="Helicase_C-like"/>
</dbReference>
<dbReference type="GeneID" id="9519539"/>
<dbReference type="RefSeq" id="XP_003012052.1">
    <property type="nucleotide sequence ID" value="XM_003012006.1"/>
</dbReference>
<protein>
    <recommendedName>
        <fullName evidence="2">RNA helicase</fullName>
        <ecNumber evidence="2">3.6.4.13</ecNumber>
    </recommendedName>
</protein>
<dbReference type="STRING" id="663331.D4B037"/>
<keyword evidence="8" id="KW-0067">ATP-binding</keyword>
<dbReference type="FunFam" id="3.40.50.300:FF:000111">
    <property type="entry name" value="DEAD-box ATP-dependent RNA helicase"/>
    <property type="match status" value="1"/>
</dbReference>
<keyword evidence="7" id="KW-0813">Transport</keyword>
<sequence>MILRGVPKRQRPFSTFALSTSNETSAFCSITIIINNHLERALSNTRTAHTHRVAHISLGEALSIIISPLLTQKSPESHTMATEEDLIDYSDEELQTTDAAAAPAAPAANGDASKKGDLTVGGAGADKKGSYVGIHSTGFRDFYLKAELLRAITDCGFEHPSEAIHEDTLFSRRKENYLWKHISFRAKDTGLCASFCGVRPQSRIELMPLLPLLVFLGLYWRKGNVTLTRRETSKHGNLVFIEMFSTLKIPPRAALQISLYVAFQQVCIPTAILNVDVLCQAKSGLGKTAVFALTTLHQLEPVPGTCSILVMCPTRELAYQIKDEYARFSKYMPDVKTAVFYGGTPIQKDIEILSSKDTHPNIIVGTPGRLNALLRDKKLSLRNIKSFVLDECDKMLDQKDMRADVQEIFRSTPADKQVMMFSATLAQEIRPICKKFMRNPLEVYVDDDTKLTLHGLQQYYIKLSEAEKNRKLNELLDNLEFNQVIIFVKSTVRATELDKLLRECNFPSIAVHSGVSQEERIKRYREFKEFNKRICVATDVFGRGIDIERINLAINYDMPIDADSYLHRVGRAGRFGTKGLSISFVSDEENMQVLKDIEKRFEVALPEYPEEGVDASTYMA</sequence>
<dbReference type="SMART" id="SM00487">
    <property type="entry name" value="DEXDc"/>
    <property type="match status" value="1"/>
</dbReference>
<dbReference type="InterPro" id="IPR011545">
    <property type="entry name" value="DEAD/DEAH_box_helicase_dom"/>
</dbReference>
<keyword evidence="5" id="KW-0378">Hydrolase</keyword>
<dbReference type="GO" id="GO:0005524">
    <property type="term" value="F:ATP binding"/>
    <property type="evidence" value="ECO:0007669"/>
    <property type="project" value="UniProtKB-KW"/>
</dbReference>
<accession>D4B037</accession>
<dbReference type="EC" id="3.6.4.13" evidence="2"/>
<dbReference type="HOGENOM" id="CLU_003041_1_0_1"/>
<dbReference type="GO" id="GO:0016787">
    <property type="term" value="F:hydrolase activity"/>
    <property type="evidence" value="ECO:0007669"/>
    <property type="project" value="UniProtKB-KW"/>
</dbReference>
<dbReference type="PROSITE" id="PS51194">
    <property type="entry name" value="HELICASE_CTER"/>
    <property type="match status" value="1"/>
</dbReference>
<keyword evidence="9" id="KW-0694">RNA-binding</keyword>
<evidence type="ECO:0000256" key="11">
    <source>
        <dbReference type="ARBA" id="ARBA00038213"/>
    </source>
</evidence>
<evidence type="ECO:0000256" key="10">
    <source>
        <dbReference type="ARBA" id="ARBA00023242"/>
    </source>
</evidence>
<evidence type="ECO:0000256" key="2">
    <source>
        <dbReference type="ARBA" id="ARBA00012552"/>
    </source>
</evidence>
<proteinExistence type="inferred from homology"/>
<keyword evidence="7" id="KW-0509">mRNA transport</keyword>
<dbReference type="SUPFAM" id="SSF52540">
    <property type="entry name" value="P-loop containing nucleoside triphosphate hydrolases"/>
    <property type="match status" value="1"/>
</dbReference>
<dbReference type="Pfam" id="PF00271">
    <property type="entry name" value="Helicase_C"/>
    <property type="match status" value="1"/>
</dbReference>
<evidence type="ECO:0000256" key="5">
    <source>
        <dbReference type="ARBA" id="ARBA00022801"/>
    </source>
</evidence>
<feature type="domain" description="Helicase ATP-binding" evidence="13">
    <location>
        <begin position="268"/>
        <end position="443"/>
    </location>
</feature>
<dbReference type="GO" id="GO:0003723">
    <property type="term" value="F:RNA binding"/>
    <property type="evidence" value="ECO:0007669"/>
    <property type="project" value="UniProtKB-KW"/>
</dbReference>
<dbReference type="InterPro" id="IPR027417">
    <property type="entry name" value="P-loop_NTPase"/>
</dbReference>
<dbReference type="GO" id="GO:0051028">
    <property type="term" value="P:mRNA transport"/>
    <property type="evidence" value="ECO:0007669"/>
    <property type="project" value="UniProtKB-KW"/>
</dbReference>
<dbReference type="AlphaFoldDB" id="D4B037"/>
<evidence type="ECO:0000256" key="8">
    <source>
        <dbReference type="ARBA" id="ARBA00022840"/>
    </source>
</evidence>
<gene>
    <name evidence="15" type="ORF">ARB_01808</name>
</gene>
<dbReference type="InterPro" id="IPR014001">
    <property type="entry name" value="Helicase_ATP-bd"/>
</dbReference>
<keyword evidence="10" id="KW-0539">Nucleus</keyword>
<dbReference type="CDD" id="cd17950">
    <property type="entry name" value="DEADc_DDX39"/>
    <property type="match status" value="1"/>
</dbReference>
<evidence type="ECO:0000259" key="13">
    <source>
        <dbReference type="PROSITE" id="PS51192"/>
    </source>
</evidence>
<evidence type="ECO:0000259" key="14">
    <source>
        <dbReference type="PROSITE" id="PS51194"/>
    </source>
</evidence>
<evidence type="ECO:0000256" key="9">
    <source>
        <dbReference type="ARBA" id="ARBA00022884"/>
    </source>
</evidence>
<comment type="catalytic activity">
    <reaction evidence="12">
        <text>ATP + H2O = ADP + phosphate + H(+)</text>
        <dbReference type="Rhea" id="RHEA:13065"/>
        <dbReference type="ChEBI" id="CHEBI:15377"/>
        <dbReference type="ChEBI" id="CHEBI:15378"/>
        <dbReference type="ChEBI" id="CHEBI:30616"/>
        <dbReference type="ChEBI" id="CHEBI:43474"/>
        <dbReference type="ChEBI" id="CHEBI:456216"/>
        <dbReference type="EC" id="3.6.4.13"/>
    </reaction>
</comment>
<evidence type="ECO:0000256" key="6">
    <source>
        <dbReference type="ARBA" id="ARBA00022806"/>
    </source>
</evidence>
<comment type="subcellular location">
    <subcellularLocation>
        <location evidence="1">Nucleus</location>
    </subcellularLocation>
</comment>
<dbReference type="KEGG" id="abe:ARB_01808"/>
<dbReference type="Proteomes" id="UP000008866">
    <property type="component" value="Unassembled WGS sequence"/>
</dbReference>
<dbReference type="SMART" id="SM00490">
    <property type="entry name" value="HELICc"/>
    <property type="match status" value="1"/>
</dbReference>
<keyword evidence="4" id="KW-0547">Nucleotide-binding</keyword>
<dbReference type="Gene3D" id="3.40.50.300">
    <property type="entry name" value="P-loop containing nucleotide triphosphate hydrolases"/>
    <property type="match status" value="2"/>
</dbReference>
<dbReference type="PROSITE" id="PS51192">
    <property type="entry name" value="HELICASE_ATP_BIND_1"/>
    <property type="match status" value="1"/>
</dbReference>
<evidence type="ECO:0000256" key="4">
    <source>
        <dbReference type="ARBA" id="ARBA00022741"/>
    </source>
</evidence>
<name>D4B037_ARTBC</name>
<keyword evidence="6" id="KW-0347">Helicase</keyword>
<dbReference type="EMBL" id="ABSU01000022">
    <property type="protein sequence ID" value="EFE31412.1"/>
    <property type="molecule type" value="Genomic_DNA"/>
</dbReference>
<evidence type="ECO:0000313" key="16">
    <source>
        <dbReference type="Proteomes" id="UP000008866"/>
    </source>
</evidence>
<evidence type="ECO:0000256" key="1">
    <source>
        <dbReference type="ARBA" id="ARBA00004123"/>
    </source>
</evidence>
<dbReference type="eggNOG" id="KOG0329">
    <property type="taxonomic scope" value="Eukaryota"/>
</dbReference>
<dbReference type="GO" id="GO:0006397">
    <property type="term" value="P:mRNA processing"/>
    <property type="evidence" value="ECO:0007669"/>
    <property type="project" value="UniProtKB-KW"/>
</dbReference>
<reference evidence="16" key="1">
    <citation type="journal article" date="2011" name="Genome Biol.">
        <title>Comparative and functional genomics provide insights into the pathogenicity of dermatophytic fungi.</title>
        <authorList>
            <person name="Burmester A."/>
            <person name="Shelest E."/>
            <person name="Gloeckner G."/>
            <person name="Heddergott C."/>
            <person name="Schindler S."/>
            <person name="Staib P."/>
            <person name="Heidel A."/>
            <person name="Felder M."/>
            <person name="Petzold A."/>
            <person name="Szafranski K."/>
            <person name="Feuermann M."/>
            <person name="Pedruzzi I."/>
            <person name="Priebe S."/>
            <person name="Groth M."/>
            <person name="Winkler R."/>
            <person name="Li W."/>
            <person name="Kniemeyer O."/>
            <person name="Schroeckh V."/>
            <person name="Hertweck C."/>
            <person name="Hube B."/>
            <person name="White T.C."/>
            <person name="Platzer M."/>
            <person name="Guthke R."/>
            <person name="Heitman J."/>
            <person name="Woestemeyer J."/>
            <person name="Zipfel P.F."/>
            <person name="Monod M."/>
            <person name="Brakhage A.A."/>
        </authorList>
    </citation>
    <scope>NUCLEOTIDE SEQUENCE [LARGE SCALE GENOMIC DNA]</scope>
    <source>
        <strain evidence="16">ATCC MYA-4681 / CBS 112371</strain>
    </source>
</reference>
<dbReference type="CDD" id="cd18787">
    <property type="entry name" value="SF2_C_DEAD"/>
    <property type="match status" value="1"/>
</dbReference>
<feature type="domain" description="Helicase C-terminal" evidence="14">
    <location>
        <begin position="471"/>
        <end position="616"/>
    </location>
</feature>
<comment type="similarity">
    <text evidence="11">Belongs to the DEAD box helicase family. DECD subfamily.</text>
</comment>
<dbReference type="GO" id="GO:0005634">
    <property type="term" value="C:nucleus"/>
    <property type="evidence" value="ECO:0007669"/>
    <property type="project" value="UniProtKB-SubCell"/>
</dbReference>
<dbReference type="Pfam" id="PF00270">
    <property type="entry name" value="DEAD"/>
    <property type="match status" value="1"/>
</dbReference>